<feature type="transmembrane region" description="Helical" evidence="7">
    <location>
        <begin position="399"/>
        <end position="416"/>
    </location>
</feature>
<feature type="transmembrane region" description="Helical" evidence="7">
    <location>
        <begin position="196"/>
        <end position="214"/>
    </location>
</feature>
<dbReference type="InterPro" id="IPR036259">
    <property type="entry name" value="MFS_trans_sf"/>
</dbReference>
<evidence type="ECO:0000256" key="3">
    <source>
        <dbReference type="ARBA" id="ARBA00022475"/>
    </source>
</evidence>
<name>A0ABT8T2P2_9HYPH</name>
<reference evidence="9" key="2">
    <citation type="submission" date="2023-07" db="EMBL/GenBank/DDBJ databases">
        <authorList>
            <person name="Sun H."/>
        </authorList>
    </citation>
    <scope>NUCLEOTIDE SEQUENCE</scope>
    <source>
        <strain evidence="9">05753</strain>
    </source>
</reference>
<dbReference type="Pfam" id="PF07690">
    <property type="entry name" value="MFS_1"/>
    <property type="match status" value="1"/>
</dbReference>
<dbReference type="Gene3D" id="1.20.1250.20">
    <property type="entry name" value="MFS general substrate transporter like domains"/>
    <property type="match status" value="1"/>
</dbReference>
<feature type="transmembrane region" description="Helical" evidence="7">
    <location>
        <begin position="467"/>
        <end position="486"/>
    </location>
</feature>
<dbReference type="EMBL" id="JAUKWQ010000011">
    <property type="protein sequence ID" value="MDO1584896.1"/>
    <property type="molecule type" value="Genomic_DNA"/>
</dbReference>
<evidence type="ECO:0000256" key="6">
    <source>
        <dbReference type="ARBA" id="ARBA00023136"/>
    </source>
</evidence>
<dbReference type="PANTHER" id="PTHR42718:SF47">
    <property type="entry name" value="METHYL VIOLOGEN RESISTANCE PROTEIN SMVA"/>
    <property type="match status" value="1"/>
</dbReference>
<gene>
    <name evidence="9" type="ORF">Q2T52_22640</name>
</gene>
<reference evidence="9" key="1">
    <citation type="journal article" date="2015" name="Int. J. Syst. Evol. Microbiol.">
        <title>Rhizobium oryzicola sp. nov., potential plant-growth-promoting endophytic bacteria isolated from rice roots.</title>
        <authorList>
            <person name="Zhang X.X."/>
            <person name="Gao J.S."/>
            <person name="Cao Y.H."/>
            <person name="Sheirdil R.A."/>
            <person name="Wang X.C."/>
            <person name="Zhang L."/>
        </authorList>
    </citation>
    <scope>NUCLEOTIDE SEQUENCE</scope>
    <source>
        <strain evidence="9">05753</strain>
    </source>
</reference>
<sequence length="496" mass="51222">MALSYRWLVLFAVMMAFLPVVIDMTILHIAVPTLTIALAATGTEMLWIIDSYALVMAGLLVPMGTLADRVGYRRIMLIGLGIFGMASVAAAFSPNAISLIAARAALGLGSAMIMPSVLALIRQTFEDDKERAMALGIWSVVGMAGAAAGPLVGGLLLEHFWWGAVFLVNVPVMLVVIPIVWTLISDRPGNLQTPWKLGQALVLILGLMLSVYGVKTAFKAGFAISAIAPLTIGLVLLGWFARMQVHSESPMLDLALLSKPAISVGILMAFVTSGSLAGFELLLAQELQFVLDKTPLEAGLFMLPLVVAAAVGGPIGGRLQHWLGLRAVASASMAAAAISLAALALVDFQSPGFVTPALLALLGFSLGVGLLASSVAILSSAPADRAGAAGALESTGYELGAGLGVTVFGVLVNSIYRHSFEAPATAPASAFNSIGEAMTAARTVGSSAGGEIISAAKLAFMHAHGTVLMGVAVLTGLLAIAVYRVLQGSESRSRLH</sequence>
<dbReference type="InterPro" id="IPR011701">
    <property type="entry name" value="MFS"/>
</dbReference>
<evidence type="ECO:0000313" key="9">
    <source>
        <dbReference type="EMBL" id="MDO1584896.1"/>
    </source>
</evidence>
<keyword evidence="10" id="KW-1185">Reference proteome</keyword>
<feature type="transmembrane region" description="Helical" evidence="7">
    <location>
        <begin position="100"/>
        <end position="121"/>
    </location>
</feature>
<feature type="transmembrane region" description="Helical" evidence="7">
    <location>
        <begin position="159"/>
        <end position="184"/>
    </location>
</feature>
<feature type="transmembrane region" description="Helical" evidence="7">
    <location>
        <begin position="358"/>
        <end position="378"/>
    </location>
</feature>
<feature type="transmembrane region" description="Helical" evidence="7">
    <location>
        <begin position="7"/>
        <end position="39"/>
    </location>
</feature>
<organism evidence="9 10">
    <name type="scientific">Rhizobium oryzicola</name>
    <dbReference type="NCBI Taxonomy" id="1232668"/>
    <lineage>
        <taxon>Bacteria</taxon>
        <taxon>Pseudomonadati</taxon>
        <taxon>Pseudomonadota</taxon>
        <taxon>Alphaproteobacteria</taxon>
        <taxon>Hyphomicrobiales</taxon>
        <taxon>Rhizobiaceae</taxon>
        <taxon>Rhizobium/Agrobacterium group</taxon>
        <taxon>Rhizobium</taxon>
    </lineage>
</organism>
<feature type="transmembrane region" description="Helical" evidence="7">
    <location>
        <begin position="261"/>
        <end position="284"/>
    </location>
</feature>
<evidence type="ECO:0000256" key="7">
    <source>
        <dbReference type="SAM" id="Phobius"/>
    </source>
</evidence>
<dbReference type="InterPro" id="IPR020846">
    <property type="entry name" value="MFS_dom"/>
</dbReference>
<dbReference type="Proteomes" id="UP001169006">
    <property type="component" value="Unassembled WGS sequence"/>
</dbReference>
<keyword evidence="5 7" id="KW-1133">Transmembrane helix</keyword>
<evidence type="ECO:0000256" key="4">
    <source>
        <dbReference type="ARBA" id="ARBA00022692"/>
    </source>
</evidence>
<proteinExistence type="predicted"/>
<dbReference type="Gene3D" id="1.20.1720.10">
    <property type="entry name" value="Multidrug resistance protein D"/>
    <property type="match status" value="1"/>
</dbReference>
<dbReference type="RefSeq" id="WP_302079159.1">
    <property type="nucleotide sequence ID" value="NZ_JAUKWQ010000011.1"/>
</dbReference>
<comment type="caution">
    <text evidence="9">The sequence shown here is derived from an EMBL/GenBank/DDBJ whole genome shotgun (WGS) entry which is preliminary data.</text>
</comment>
<evidence type="ECO:0000256" key="2">
    <source>
        <dbReference type="ARBA" id="ARBA00022448"/>
    </source>
</evidence>
<keyword evidence="3" id="KW-1003">Cell membrane</keyword>
<keyword evidence="2" id="KW-0813">Transport</keyword>
<dbReference type="PROSITE" id="PS50850">
    <property type="entry name" value="MFS"/>
    <property type="match status" value="1"/>
</dbReference>
<protein>
    <submittedName>
        <fullName evidence="9">MFS transporter</fullName>
    </submittedName>
</protein>
<feature type="transmembrane region" description="Helical" evidence="7">
    <location>
        <begin position="45"/>
        <end position="63"/>
    </location>
</feature>
<feature type="transmembrane region" description="Helical" evidence="7">
    <location>
        <begin position="133"/>
        <end position="153"/>
    </location>
</feature>
<evidence type="ECO:0000259" key="8">
    <source>
        <dbReference type="PROSITE" id="PS50850"/>
    </source>
</evidence>
<feature type="transmembrane region" description="Helical" evidence="7">
    <location>
        <begin position="220"/>
        <end position="240"/>
    </location>
</feature>
<accession>A0ABT8T2P2</accession>
<feature type="transmembrane region" description="Helical" evidence="7">
    <location>
        <begin position="75"/>
        <end position="94"/>
    </location>
</feature>
<comment type="subcellular location">
    <subcellularLocation>
        <location evidence="1">Cell membrane</location>
        <topology evidence="1">Multi-pass membrane protein</topology>
    </subcellularLocation>
</comment>
<evidence type="ECO:0000313" key="10">
    <source>
        <dbReference type="Proteomes" id="UP001169006"/>
    </source>
</evidence>
<evidence type="ECO:0000256" key="5">
    <source>
        <dbReference type="ARBA" id="ARBA00022989"/>
    </source>
</evidence>
<feature type="domain" description="Major facilitator superfamily (MFS) profile" evidence="8">
    <location>
        <begin position="9"/>
        <end position="490"/>
    </location>
</feature>
<feature type="transmembrane region" description="Helical" evidence="7">
    <location>
        <begin position="327"/>
        <end position="346"/>
    </location>
</feature>
<keyword evidence="4 7" id="KW-0812">Transmembrane</keyword>
<feature type="transmembrane region" description="Helical" evidence="7">
    <location>
        <begin position="296"/>
        <end position="315"/>
    </location>
</feature>
<dbReference type="CDD" id="cd17321">
    <property type="entry name" value="MFS_MMR_MDR_like"/>
    <property type="match status" value="1"/>
</dbReference>
<evidence type="ECO:0000256" key="1">
    <source>
        <dbReference type="ARBA" id="ARBA00004651"/>
    </source>
</evidence>
<dbReference type="SUPFAM" id="SSF103473">
    <property type="entry name" value="MFS general substrate transporter"/>
    <property type="match status" value="1"/>
</dbReference>
<dbReference type="PANTHER" id="PTHR42718">
    <property type="entry name" value="MAJOR FACILITATOR SUPERFAMILY MULTIDRUG TRANSPORTER MFSC"/>
    <property type="match status" value="1"/>
</dbReference>
<keyword evidence="6 7" id="KW-0472">Membrane</keyword>